<proteinExistence type="predicted"/>
<reference evidence="1 2" key="1">
    <citation type="journal article" date="2016" name="Nat. Commun.">
        <title>Thousands of microbial genomes shed light on interconnected biogeochemical processes in an aquifer system.</title>
        <authorList>
            <person name="Anantharaman K."/>
            <person name="Brown C.T."/>
            <person name="Hug L.A."/>
            <person name="Sharon I."/>
            <person name="Castelle C.J."/>
            <person name="Probst A.J."/>
            <person name="Thomas B.C."/>
            <person name="Singh A."/>
            <person name="Wilkins M.J."/>
            <person name="Karaoz U."/>
            <person name="Brodie E.L."/>
            <person name="Williams K.H."/>
            <person name="Hubbard S.S."/>
            <person name="Banfield J.F."/>
        </authorList>
    </citation>
    <scope>NUCLEOTIDE SEQUENCE [LARGE SCALE GENOMIC DNA]</scope>
</reference>
<evidence type="ECO:0000313" key="1">
    <source>
        <dbReference type="EMBL" id="OGM87753.1"/>
    </source>
</evidence>
<sequence length="60" mass="6811">MERQKPEEPGKNEDREKTIQSNIKTALAHGVHIDASVSPFIKEEDRPAIIEGKAQDPEWD</sequence>
<accession>A0A1F8DGN2</accession>
<gene>
    <name evidence="1" type="ORF">A2573_00615</name>
</gene>
<dbReference type="EMBL" id="MGIL01000022">
    <property type="protein sequence ID" value="OGM87753.1"/>
    <property type="molecule type" value="Genomic_DNA"/>
</dbReference>
<dbReference type="Proteomes" id="UP000177596">
    <property type="component" value="Unassembled WGS sequence"/>
</dbReference>
<dbReference type="AlphaFoldDB" id="A0A1F8DGN2"/>
<organism evidence="1 2">
    <name type="scientific">Candidatus Woesebacteria bacterium RIFOXYD1_FULL_43_18</name>
    <dbReference type="NCBI Taxonomy" id="1802551"/>
    <lineage>
        <taxon>Bacteria</taxon>
        <taxon>Candidatus Woeseibacteriota</taxon>
    </lineage>
</organism>
<comment type="caution">
    <text evidence="1">The sequence shown here is derived from an EMBL/GenBank/DDBJ whole genome shotgun (WGS) entry which is preliminary data.</text>
</comment>
<protein>
    <submittedName>
        <fullName evidence="1">Uncharacterized protein</fullName>
    </submittedName>
</protein>
<name>A0A1F8DGN2_9BACT</name>
<evidence type="ECO:0000313" key="2">
    <source>
        <dbReference type="Proteomes" id="UP000177596"/>
    </source>
</evidence>